<evidence type="ECO:0000313" key="3">
    <source>
        <dbReference type="Proteomes" id="UP000575898"/>
    </source>
</evidence>
<dbReference type="PANTHER" id="PTHR34368:SF1">
    <property type="entry name" value="OS01G0962200 PROTEIN"/>
    <property type="match status" value="1"/>
</dbReference>
<organism evidence="2 3">
    <name type="scientific">Chitinivorax tropicus</name>
    <dbReference type="NCBI Taxonomy" id="714531"/>
    <lineage>
        <taxon>Bacteria</taxon>
        <taxon>Pseudomonadati</taxon>
        <taxon>Pseudomonadota</taxon>
        <taxon>Betaproteobacteria</taxon>
        <taxon>Chitinivorax</taxon>
    </lineage>
</organism>
<feature type="transmembrane region" description="Helical" evidence="1">
    <location>
        <begin position="81"/>
        <end position="100"/>
    </location>
</feature>
<keyword evidence="1" id="KW-0472">Membrane</keyword>
<evidence type="ECO:0000313" key="2">
    <source>
        <dbReference type="EMBL" id="MBB5017285.1"/>
    </source>
</evidence>
<keyword evidence="1" id="KW-1133">Transmembrane helix</keyword>
<feature type="transmembrane region" description="Helical" evidence="1">
    <location>
        <begin position="167"/>
        <end position="183"/>
    </location>
</feature>
<keyword evidence="1" id="KW-0812">Transmembrane</keyword>
<dbReference type="PANTHER" id="PTHR34368">
    <property type="entry name" value="OS01G0962200 PROTEIN"/>
    <property type="match status" value="1"/>
</dbReference>
<feature type="transmembrane region" description="Helical" evidence="1">
    <location>
        <begin position="112"/>
        <end position="130"/>
    </location>
</feature>
<evidence type="ECO:0000256" key="1">
    <source>
        <dbReference type="SAM" id="Phobius"/>
    </source>
</evidence>
<reference evidence="2 3" key="1">
    <citation type="submission" date="2020-08" db="EMBL/GenBank/DDBJ databases">
        <title>Genomic Encyclopedia of Type Strains, Phase IV (KMG-IV): sequencing the most valuable type-strain genomes for metagenomic binning, comparative biology and taxonomic classification.</title>
        <authorList>
            <person name="Goeker M."/>
        </authorList>
    </citation>
    <scope>NUCLEOTIDE SEQUENCE [LARGE SCALE GENOMIC DNA]</scope>
    <source>
        <strain evidence="2 3">DSM 27165</strain>
    </source>
</reference>
<accession>A0A840MIE4</accession>
<dbReference type="EMBL" id="JACHHY010000003">
    <property type="protein sequence ID" value="MBB5017285.1"/>
    <property type="molecule type" value="Genomic_DNA"/>
</dbReference>
<name>A0A840MIE4_9PROT</name>
<evidence type="ECO:0008006" key="4">
    <source>
        <dbReference type="Google" id="ProtNLM"/>
    </source>
</evidence>
<protein>
    <recommendedName>
        <fullName evidence="4">Alkaline phytoceramidase</fullName>
    </recommendedName>
</protein>
<dbReference type="Proteomes" id="UP000575898">
    <property type="component" value="Unassembled WGS sequence"/>
</dbReference>
<gene>
    <name evidence="2" type="ORF">HNQ59_000549</name>
</gene>
<dbReference type="AlphaFoldDB" id="A0A840MIE4"/>
<feature type="transmembrane region" description="Helical" evidence="1">
    <location>
        <begin position="50"/>
        <end position="69"/>
    </location>
</feature>
<sequence>MHKRSHLLPLLAMLLIACGMLLYGPIPQPDHYHVFADQRTLGTIPHAMDVWSNAGFALIGILGMAIVWVERHTLGHQAAGYMVFFTAMIATAFGSGWYHIAPDNARLVWDRLPIAIACAGIVSAAWAELVNGRQGQMALPWLVLLAALSVVWWRATDWAGLGDLRPYLWLQGMPMVMIPLLLWRSPKRVPIAAGWWGALLCYLIAKGCEVADHTLFTHLHWISGHTLKHLFATAAATALLWRVRKLAKLATPVKTPRPV</sequence>
<dbReference type="RefSeq" id="WP_184034879.1">
    <property type="nucleotide sequence ID" value="NZ_JACHHY010000003.1"/>
</dbReference>
<keyword evidence="3" id="KW-1185">Reference proteome</keyword>
<feature type="transmembrane region" description="Helical" evidence="1">
    <location>
        <begin position="137"/>
        <end position="155"/>
    </location>
</feature>
<feature type="transmembrane region" description="Helical" evidence="1">
    <location>
        <begin position="7"/>
        <end position="26"/>
    </location>
</feature>
<comment type="caution">
    <text evidence="2">The sequence shown here is derived from an EMBL/GenBank/DDBJ whole genome shotgun (WGS) entry which is preliminary data.</text>
</comment>
<proteinExistence type="predicted"/>
<dbReference type="PROSITE" id="PS51257">
    <property type="entry name" value="PROKAR_LIPOPROTEIN"/>
    <property type="match status" value="1"/>
</dbReference>